<proteinExistence type="predicted"/>
<keyword evidence="1" id="KW-0812">Transmembrane</keyword>
<dbReference type="Pfam" id="PF04235">
    <property type="entry name" value="DUF418"/>
    <property type="match status" value="1"/>
</dbReference>
<gene>
    <name evidence="3" type="ORF">ACFP81_05965</name>
</gene>
<evidence type="ECO:0000259" key="2">
    <source>
        <dbReference type="Pfam" id="PF04235"/>
    </source>
</evidence>
<dbReference type="RefSeq" id="WP_380082608.1">
    <property type="nucleotide sequence ID" value="NZ_JBHSWD010000001.1"/>
</dbReference>
<accession>A0ABW1YFG3</accession>
<organism evidence="3 4">
    <name type="scientific">Deinococcus lacus</name>
    <dbReference type="NCBI Taxonomy" id="392561"/>
    <lineage>
        <taxon>Bacteria</taxon>
        <taxon>Thermotogati</taxon>
        <taxon>Deinococcota</taxon>
        <taxon>Deinococci</taxon>
        <taxon>Deinococcales</taxon>
        <taxon>Deinococcaceae</taxon>
        <taxon>Deinococcus</taxon>
    </lineage>
</organism>
<feature type="domain" description="DUF418" evidence="2">
    <location>
        <begin position="151"/>
        <end position="307"/>
    </location>
</feature>
<keyword evidence="4" id="KW-1185">Reference proteome</keyword>
<feature type="transmembrane region" description="Helical" evidence="1">
    <location>
        <begin position="268"/>
        <end position="289"/>
    </location>
</feature>
<feature type="transmembrane region" description="Helical" evidence="1">
    <location>
        <begin position="20"/>
        <end position="49"/>
    </location>
</feature>
<comment type="caution">
    <text evidence="3">The sequence shown here is derived from an EMBL/GenBank/DDBJ whole genome shotgun (WGS) entry which is preliminary data.</text>
</comment>
<dbReference type="PANTHER" id="PTHR30590:SF2">
    <property type="entry name" value="INNER MEMBRANE PROTEIN"/>
    <property type="match status" value="1"/>
</dbReference>
<dbReference type="InterPro" id="IPR007349">
    <property type="entry name" value="DUF418"/>
</dbReference>
<dbReference type="InterPro" id="IPR052529">
    <property type="entry name" value="Bact_Transport_Assoc"/>
</dbReference>
<protein>
    <submittedName>
        <fullName evidence="3">DUF418 domain-containing protein</fullName>
    </submittedName>
</protein>
<sequence length="309" mass="34119">MGAAGLYWRHGLGIYLRRHLLLLVIGLAHFALLWHGDIIASYAQVALLLPLWLRRSPSCTALTLWAVGLGLLYFIPTFWAALAMNWSAPRYGFSPQFEEHQSYLSILRERLHDLPSDSLLGYPYDIQSLAGGLLFAGFFLLYFLLGAAMQKSGLLARPQQHQVALRRLAFWGLGLGVPLGVLLAWMNAQTAAPYTYLSESVRMVGGLLMALGYIGLFGLISLGRSARRLLPLAYSGRMAMSNYIAQSLVMTTLFYPYTFGLYGHVGAAGAVAFALAFGVLQVALSRLYLAHFPRGPLETLVRWAVYGRS</sequence>
<feature type="transmembrane region" description="Helical" evidence="1">
    <location>
        <begin position="61"/>
        <end position="82"/>
    </location>
</feature>
<keyword evidence="1" id="KW-1133">Transmembrane helix</keyword>
<keyword evidence="1" id="KW-0472">Membrane</keyword>
<feature type="transmembrane region" description="Helical" evidence="1">
    <location>
        <begin position="126"/>
        <end position="147"/>
    </location>
</feature>
<name>A0ABW1YFG3_9DEIO</name>
<feature type="transmembrane region" description="Helical" evidence="1">
    <location>
        <begin position="243"/>
        <end position="262"/>
    </location>
</feature>
<feature type="transmembrane region" description="Helical" evidence="1">
    <location>
        <begin position="200"/>
        <end position="222"/>
    </location>
</feature>
<dbReference type="PANTHER" id="PTHR30590">
    <property type="entry name" value="INNER MEMBRANE PROTEIN"/>
    <property type="match status" value="1"/>
</dbReference>
<dbReference type="Proteomes" id="UP001596297">
    <property type="component" value="Unassembled WGS sequence"/>
</dbReference>
<evidence type="ECO:0000313" key="3">
    <source>
        <dbReference type="EMBL" id="MFC6591604.1"/>
    </source>
</evidence>
<evidence type="ECO:0000313" key="4">
    <source>
        <dbReference type="Proteomes" id="UP001596297"/>
    </source>
</evidence>
<feature type="transmembrane region" description="Helical" evidence="1">
    <location>
        <begin position="168"/>
        <end position="188"/>
    </location>
</feature>
<reference evidence="4" key="1">
    <citation type="journal article" date="2019" name="Int. J. Syst. Evol. Microbiol.">
        <title>The Global Catalogue of Microorganisms (GCM) 10K type strain sequencing project: providing services to taxonomists for standard genome sequencing and annotation.</title>
        <authorList>
            <consortium name="The Broad Institute Genomics Platform"/>
            <consortium name="The Broad Institute Genome Sequencing Center for Infectious Disease"/>
            <person name="Wu L."/>
            <person name="Ma J."/>
        </authorList>
    </citation>
    <scope>NUCLEOTIDE SEQUENCE [LARGE SCALE GENOMIC DNA]</scope>
    <source>
        <strain evidence="4">CGMCC 1.15772</strain>
    </source>
</reference>
<evidence type="ECO:0000256" key="1">
    <source>
        <dbReference type="SAM" id="Phobius"/>
    </source>
</evidence>
<dbReference type="EMBL" id="JBHSWD010000001">
    <property type="protein sequence ID" value="MFC6591604.1"/>
    <property type="molecule type" value="Genomic_DNA"/>
</dbReference>